<dbReference type="InterPro" id="IPR036514">
    <property type="entry name" value="SGNH_hydro_sf"/>
</dbReference>
<evidence type="ECO:0000259" key="1">
    <source>
        <dbReference type="Pfam" id="PF13472"/>
    </source>
</evidence>
<evidence type="ECO:0000313" key="3">
    <source>
        <dbReference type="Proteomes" id="UP000321204"/>
    </source>
</evidence>
<dbReference type="Gene3D" id="3.40.50.1110">
    <property type="entry name" value="SGNH hydrolase"/>
    <property type="match status" value="1"/>
</dbReference>
<reference evidence="2 3" key="1">
    <citation type="journal article" date="2015" name="Int. J. Syst. Evol. Microbiol.">
        <title>Flavisolibacter ginsenosidimutans sp. nov., with ginsenoside-converting activity isolated from soil used for cultivating ginseng.</title>
        <authorList>
            <person name="Zhao Y."/>
            <person name="Liu Q."/>
            <person name="Kang M.S."/>
            <person name="Jin F."/>
            <person name="Yu H."/>
            <person name="Im W.T."/>
        </authorList>
    </citation>
    <scope>NUCLEOTIDE SEQUENCE [LARGE SCALE GENOMIC DNA]</scope>
    <source>
        <strain evidence="2 3">Gsoil 636</strain>
    </source>
</reference>
<keyword evidence="3" id="KW-1185">Reference proteome</keyword>
<dbReference type="SUPFAM" id="SSF52266">
    <property type="entry name" value="SGNH hydrolase"/>
    <property type="match status" value="1"/>
</dbReference>
<dbReference type="KEGG" id="fgg:FSB75_03985"/>
<dbReference type="InterPro" id="IPR051532">
    <property type="entry name" value="Ester_Hydrolysis_Enzymes"/>
</dbReference>
<evidence type="ECO:0000313" key="2">
    <source>
        <dbReference type="EMBL" id="QEC55098.1"/>
    </source>
</evidence>
<organism evidence="2 3">
    <name type="scientific">Flavisolibacter ginsenosidimutans</name>
    <dbReference type="NCBI Taxonomy" id="661481"/>
    <lineage>
        <taxon>Bacteria</taxon>
        <taxon>Pseudomonadati</taxon>
        <taxon>Bacteroidota</taxon>
        <taxon>Chitinophagia</taxon>
        <taxon>Chitinophagales</taxon>
        <taxon>Chitinophagaceae</taxon>
        <taxon>Flavisolibacter</taxon>
    </lineage>
</organism>
<dbReference type="GO" id="GO:0016788">
    <property type="term" value="F:hydrolase activity, acting on ester bonds"/>
    <property type="evidence" value="ECO:0007669"/>
    <property type="project" value="UniProtKB-ARBA"/>
</dbReference>
<dbReference type="Proteomes" id="UP000321204">
    <property type="component" value="Chromosome"/>
</dbReference>
<dbReference type="OrthoDB" id="9790057at2"/>
<dbReference type="EMBL" id="CP042433">
    <property type="protein sequence ID" value="QEC55098.1"/>
    <property type="molecule type" value="Genomic_DNA"/>
</dbReference>
<dbReference type="Pfam" id="PF13472">
    <property type="entry name" value="Lipase_GDSL_2"/>
    <property type="match status" value="1"/>
</dbReference>
<gene>
    <name evidence="2" type="ORF">FSB75_03985</name>
</gene>
<name>A0A5B8UF16_9BACT</name>
<sequence length="243" mass="27877">MTKTFKPSLVGTVLCVSLLLNLLCVFFVGRRLLLKSATTTYVPPPERPYYLDRNKLFEAMPADSNAVVFLGNSLTQYFELAEFFPGVHVKNRGIHGDMMEKVLLRLSPIIASQPKKIFIELGINDIEQKVPKERLLDMYDRLLDTLKNTCPSTKLYVQSILPVADTSLYLPTSYCSPQMNKDIVFMNRQLRWLAQRKACRFIDLHDKFSLHNELNPAYSVDGVHLSGEAYVLWAKILRPYVEE</sequence>
<dbReference type="AlphaFoldDB" id="A0A5B8UF16"/>
<dbReference type="PANTHER" id="PTHR30383">
    <property type="entry name" value="THIOESTERASE 1/PROTEASE 1/LYSOPHOSPHOLIPASE L1"/>
    <property type="match status" value="1"/>
</dbReference>
<accession>A0A5B8UF16</accession>
<dbReference type="InterPro" id="IPR013830">
    <property type="entry name" value="SGNH_hydro"/>
</dbReference>
<feature type="domain" description="SGNH hydrolase-type esterase" evidence="1">
    <location>
        <begin position="80"/>
        <end position="230"/>
    </location>
</feature>
<proteinExistence type="predicted"/>
<protein>
    <submittedName>
        <fullName evidence="2">Sialate O-acetylesterase</fullName>
    </submittedName>
</protein>